<evidence type="ECO:0000313" key="1">
    <source>
        <dbReference type="EMBL" id="CAF1056009.1"/>
    </source>
</evidence>
<proteinExistence type="predicted"/>
<protein>
    <recommendedName>
        <fullName evidence="3">RNA-directed DNA polymerase from mobile element jockey-like</fullName>
    </recommendedName>
</protein>
<dbReference type="Proteomes" id="UP000663879">
    <property type="component" value="Unassembled WGS sequence"/>
</dbReference>
<dbReference type="OrthoDB" id="426210at2759"/>
<sequence length="203" mass="24165">MPVKHLLKLFADESKLIAQIKNKLDIQNVQDDIDSLVDWAKEWRMAFNYEKCKTMIISKREFTTNNFNPVMSKDDGTFHTIKTKSERDLGVTLSEDLKWNEHVRKAVAKANSVLGMLKRTFTFWSIETFEILYTTYFRPHLEYGAPVWNPYRRKEINLLEKVQRRATKLVQSLKNFDYKTRLEKIGITTLNKRRHRGDLIQFF</sequence>
<comment type="caution">
    <text evidence="1">The sequence shown here is derived from an EMBL/GenBank/DDBJ whole genome shotgun (WGS) entry which is preliminary data.</text>
</comment>
<accession>A0A814KRI5</accession>
<name>A0A814KRI5_9BILA</name>
<organism evidence="1 2">
    <name type="scientific">Brachionus calyciflorus</name>
    <dbReference type="NCBI Taxonomy" id="104777"/>
    <lineage>
        <taxon>Eukaryota</taxon>
        <taxon>Metazoa</taxon>
        <taxon>Spiralia</taxon>
        <taxon>Gnathifera</taxon>
        <taxon>Rotifera</taxon>
        <taxon>Eurotatoria</taxon>
        <taxon>Monogononta</taxon>
        <taxon>Pseudotrocha</taxon>
        <taxon>Ploima</taxon>
        <taxon>Brachionidae</taxon>
        <taxon>Brachionus</taxon>
    </lineage>
</organism>
<evidence type="ECO:0000313" key="2">
    <source>
        <dbReference type="Proteomes" id="UP000663879"/>
    </source>
</evidence>
<dbReference type="PANTHER" id="PTHR33332">
    <property type="entry name" value="REVERSE TRANSCRIPTASE DOMAIN-CONTAINING PROTEIN"/>
    <property type="match status" value="1"/>
</dbReference>
<dbReference type="EMBL" id="CAJNOC010005575">
    <property type="protein sequence ID" value="CAF1056009.1"/>
    <property type="molecule type" value="Genomic_DNA"/>
</dbReference>
<evidence type="ECO:0008006" key="3">
    <source>
        <dbReference type="Google" id="ProtNLM"/>
    </source>
</evidence>
<dbReference type="AlphaFoldDB" id="A0A814KRI5"/>
<reference evidence="1" key="1">
    <citation type="submission" date="2021-02" db="EMBL/GenBank/DDBJ databases">
        <authorList>
            <person name="Nowell W R."/>
        </authorList>
    </citation>
    <scope>NUCLEOTIDE SEQUENCE</scope>
    <source>
        <strain evidence="1">Ploen Becks lab</strain>
    </source>
</reference>
<keyword evidence="2" id="KW-1185">Reference proteome</keyword>
<gene>
    <name evidence="1" type="ORF">OXX778_LOCUS19055</name>
</gene>